<evidence type="ECO:0000259" key="1">
    <source>
        <dbReference type="PROSITE" id="PS50404"/>
    </source>
</evidence>
<dbReference type="PANTHER" id="PTHR44051">
    <property type="entry name" value="GLUTATHIONE S-TRANSFERASE-RELATED"/>
    <property type="match status" value="1"/>
</dbReference>
<dbReference type="CDD" id="cd03188">
    <property type="entry name" value="GST_C_Beta"/>
    <property type="match status" value="1"/>
</dbReference>
<dbReference type="SUPFAM" id="SSF47616">
    <property type="entry name" value="GST C-terminal domain-like"/>
    <property type="match status" value="1"/>
</dbReference>
<dbReference type="Gene3D" id="3.40.30.10">
    <property type="entry name" value="Glutaredoxin"/>
    <property type="match status" value="1"/>
</dbReference>
<dbReference type="InterPro" id="IPR004045">
    <property type="entry name" value="Glutathione_S-Trfase_N"/>
</dbReference>
<dbReference type="InterPro" id="IPR036249">
    <property type="entry name" value="Thioredoxin-like_sf"/>
</dbReference>
<reference evidence="3 4" key="1">
    <citation type="journal article" date="2016" name="Int. J. Syst. Evol. Microbiol.">
        <title>Pseudaminobacter manganicus sp. nov., isolated from sludge of a manganese mine.</title>
        <authorList>
            <person name="Li J."/>
            <person name="Huang J."/>
            <person name="Liao S."/>
            <person name="Wang G."/>
        </authorList>
    </citation>
    <scope>NUCLEOTIDE SEQUENCE [LARGE SCALE GENOMIC DNA]</scope>
    <source>
        <strain evidence="3 4">JH-7</strain>
    </source>
</reference>
<dbReference type="CDD" id="cd03057">
    <property type="entry name" value="GST_N_Beta"/>
    <property type="match status" value="1"/>
</dbReference>
<organism evidence="3 4">
    <name type="scientific">Manganibacter manganicus</name>
    <dbReference type="NCBI Taxonomy" id="1873176"/>
    <lineage>
        <taxon>Bacteria</taxon>
        <taxon>Pseudomonadati</taxon>
        <taxon>Pseudomonadota</taxon>
        <taxon>Alphaproteobacteria</taxon>
        <taxon>Hyphomicrobiales</taxon>
        <taxon>Phyllobacteriaceae</taxon>
        <taxon>Manganibacter</taxon>
    </lineage>
</organism>
<dbReference type="InterPro" id="IPR010987">
    <property type="entry name" value="Glutathione-S-Trfase_C-like"/>
</dbReference>
<dbReference type="EMBL" id="MDET01000014">
    <property type="protein sequence ID" value="OQM75547.1"/>
    <property type="molecule type" value="Genomic_DNA"/>
</dbReference>
<name>A0A1V8RQT8_9HYPH</name>
<dbReference type="InterPro" id="IPR004046">
    <property type="entry name" value="GST_C"/>
</dbReference>
<dbReference type="Proteomes" id="UP000191905">
    <property type="component" value="Unassembled WGS sequence"/>
</dbReference>
<gene>
    <name evidence="3" type="ORF">BFN67_17320</name>
</gene>
<dbReference type="AlphaFoldDB" id="A0A1V8RQT8"/>
<dbReference type="PANTHER" id="PTHR44051:SF8">
    <property type="entry name" value="GLUTATHIONE S-TRANSFERASE GSTA"/>
    <property type="match status" value="1"/>
</dbReference>
<keyword evidence="3" id="KW-0808">Transferase</keyword>
<dbReference type="InterPro" id="IPR040079">
    <property type="entry name" value="Glutathione_S-Trfase"/>
</dbReference>
<evidence type="ECO:0000313" key="3">
    <source>
        <dbReference type="EMBL" id="OQM75547.1"/>
    </source>
</evidence>
<dbReference type="Gene3D" id="1.20.1050.10">
    <property type="match status" value="1"/>
</dbReference>
<dbReference type="SFLD" id="SFLDG00358">
    <property type="entry name" value="Main_(cytGST)"/>
    <property type="match status" value="1"/>
</dbReference>
<dbReference type="Pfam" id="PF13409">
    <property type="entry name" value="GST_N_2"/>
    <property type="match status" value="1"/>
</dbReference>
<dbReference type="SUPFAM" id="SSF52833">
    <property type="entry name" value="Thioredoxin-like"/>
    <property type="match status" value="1"/>
</dbReference>
<comment type="caution">
    <text evidence="3">The sequence shown here is derived from an EMBL/GenBank/DDBJ whole genome shotgun (WGS) entry which is preliminary data.</text>
</comment>
<dbReference type="OrthoDB" id="7583243at2"/>
<evidence type="ECO:0000313" key="4">
    <source>
        <dbReference type="Proteomes" id="UP000191905"/>
    </source>
</evidence>
<dbReference type="STRING" id="1873176.BFN67_17320"/>
<feature type="domain" description="GST N-terminal" evidence="1">
    <location>
        <begin position="1"/>
        <end position="81"/>
    </location>
</feature>
<evidence type="ECO:0000259" key="2">
    <source>
        <dbReference type="PROSITE" id="PS50405"/>
    </source>
</evidence>
<keyword evidence="4" id="KW-1185">Reference proteome</keyword>
<dbReference type="Pfam" id="PF14497">
    <property type="entry name" value="GST_C_3"/>
    <property type="match status" value="1"/>
</dbReference>
<proteinExistence type="predicted"/>
<protein>
    <submittedName>
        <fullName evidence="3">Glutathione S-transferase</fullName>
    </submittedName>
</protein>
<dbReference type="SFLD" id="SFLDG01150">
    <property type="entry name" value="Main.1:_Beta-like"/>
    <property type="match status" value="1"/>
</dbReference>
<accession>A0A1V8RQT8</accession>
<dbReference type="InterPro" id="IPR036282">
    <property type="entry name" value="Glutathione-S-Trfase_C_sf"/>
</dbReference>
<sequence>MKLYVHQAACSLSPHIVALELDLDVRIIEVDRATHRTSDGQDFLAINPNGYVPVLVLDDGETLLEGPAIVQHLAEMKPAGGLAPRDAQERRRIQSLLNFVATELHKPMAQMFYPDYAAVKDVLREHVTRRLEWISTQFAGDFLIGDRLSVADIYLFVCLNWSPWLSIDLSRWPRLEAFMRQVGARPAVREAVKAEGLAPRADGIFFAPRVAA</sequence>
<dbReference type="GO" id="GO:0016740">
    <property type="term" value="F:transferase activity"/>
    <property type="evidence" value="ECO:0007669"/>
    <property type="project" value="UniProtKB-KW"/>
</dbReference>
<dbReference type="RefSeq" id="WP_080919653.1">
    <property type="nucleotide sequence ID" value="NZ_MDET01000014.1"/>
</dbReference>
<dbReference type="PROSITE" id="PS50404">
    <property type="entry name" value="GST_NTER"/>
    <property type="match status" value="1"/>
</dbReference>
<feature type="domain" description="GST C-terminal" evidence="2">
    <location>
        <begin position="86"/>
        <end position="205"/>
    </location>
</feature>
<dbReference type="SFLD" id="SFLDS00019">
    <property type="entry name" value="Glutathione_Transferase_(cytos"/>
    <property type="match status" value="1"/>
</dbReference>
<dbReference type="PROSITE" id="PS50405">
    <property type="entry name" value="GST_CTER"/>
    <property type="match status" value="1"/>
</dbReference>